<feature type="domain" description="MADF" evidence="1">
    <location>
        <begin position="30"/>
        <end position="128"/>
    </location>
</feature>
<proteinExistence type="predicted"/>
<feature type="domain" description="MADF" evidence="1">
    <location>
        <begin position="158"/>
        <end position="256"/>
    </location>
</feature>
<dbReference type="PANTHER" id="PTHR21505:SF8">
    <property type="entry name" value="DPT-YFP REPRESSOR BY OVEREXPRESSION, ISOFORM D-RELATED"/>
    <property type="match status" value="1"/>
</dbReference>
<dbReference type="Proteomes" id="UP001381693">
    <property type="component" value="Unassembled WGS sequence"/>
</dbReference>
<dbReference type="PANTHER" id="PTHR21505">
    <property type="entry name" value="MADF DOMAIN-CONTAINING PROTEIN-RELATED"/>
    <property type="match status" value="1"/>
</dbReference>
<evidence type="ECO:0000313" key="2">
    <source>
        <dbReference type="EMBL" id="KAK7076662.1"/>
    </source>
</evidence>
<dbReference type="PROSITE" id="PS51029">
    <property type="entry name" value="MADF"/>
    <property type="match status" value="2"/>
</dbReference>
<gene>
    <name evidence="2" type="ORF">SK128_027149</name>
</gene>
<evidence type="ECO:0000313" key="3">
    <source>
        <dbReference type="Proteomes" id="UP001381693"/>
    </source>
</evidence>
<accession>A0AAN8X2T0</accession>
<dbReference type="InterPro" id="IPR006578">
    <property type="entry name" value="MADF-dom"/>
</dbReference>
<keyword evidence="3" id="KW-1185">Reference proteome</keyword>
<dbReference type="SMART" id="SM00595">
    <property type="entry name" value="MADF"/>
    <property type="match status" value="2"/>
</dbReference>
<organism evidence="2 3">
    <name type="scientific">Halocaridina rubra</name>
    <name type="common">Hawaiian red shrimp</name>
    <dbReference type="NCBI Taxonomy" id="373956"/>
    <lineage>
        <taxon>Eukaryota</taxon>
        <taxon>Metazoa</taxon>
        <taxon>Ecdysozoa</taxon>
        <taxon>Arthropoda</taxon>
        <taxon>Crustacea</taxon>
        <taxon>Multicrustacea</taxon>
        <taxon>Malacostraca</taxon>
        <taxon>Eumalacostraca</taxon>
        <taxon>Eucarida</taxon>
        <taxon>Decapoda</taxon>
        <taxon>Pleocyemata</taxon>
        <taxon>Caridea</taxon>
        <taxon>Atyoidea</taxon>
        <taxon>Atyidae</taxon>
        <taxon>Halocaridina</taxon>
    </lineage>
</organism>
<evidence type="ECO:0000259" key="1">
    <source>
        <dbReference type="PROSITE" id="PS51029"/>
    </source>
</evidence>
<dbReference type="EMBL" id="JAXCGZ010009586">
    <property type="protein sequence ID" value="KAK7076662.1"/>
    <property type="molecule type" value="Genomic_DNA"/>
</dbReference>
<name>A0AAN8X2T0_HALRR</name>
<dbReference type="AlphaFoldDB" id="A0AAN8X2T0"/>
<comment type="caution">
    <text evidence="2">The sequence shown here is derived from an EMBL/GenBank/DDBJ whole genome shotgun (WGS) entry which is preliminary data.</text>
</comment>
<protein>
    <recommendedName>
        <fullName evidence="1">MADF domain-containing protein</fullName>
    </recommendedName>
</protein>
<sequence>MDVVMLRASPLSDAQLLRPTFEWTRNMTLRLIELYRDRPCLWQHKSDAYRNKAQKRKAYRDLYAYVKSVNPKCTLDIVKNKLHSIRGQYKRELKLIAASKKAGASAEEVYVPRLWCFNHLEFLDEEDKQSEATSSTNPVETSMLNESAFEWTRSLTEKLIELYRRIPCLWNRSSEQYKDQEARVRGYLQLTDSLKVYHPGCTVYQVKKKLNTLRSQYRREIRECNSLRSKRSKFGDTFETKLWCFKDLAFIDDISQGDIQNNTSSALEDPINTYIEKADEVFIDEKQPSFSSPITQATLIDPLHPAAVTNEHAPLGRKFWKKKRKSNLLSNSCSYPEKELKRRKVVPENEDDSSCMGEVVTVELRQMTPQQRAIAKKLIYDVMYNANLGRLSTLSKVVCEELVDPLAM</sequence>
<dbReference type="Pfam" id="PF10545">
    <property type="entry name" value="MADF_DNA_bdg"/>
    <property type="match status" value="2"/>
</dbReference>
<reference evidence="2 3" key="1">
    <citation type="submission" date="2023-11" db="EMBL/GenBank/DDBJ databases">
        <title>Halocaridina rubra genome assembly.</title>
        <authorList>
            <person name="Smith C."/>
        </authorList>
    </citation>
    <scope>NUCLEOTIDE SEQUENCE [LARGE SCALE GENOMIC DNA]</scope>
    <source>
        <strain evidence="2">EP-1</strain>
        <tissue evidence="2">Whole</tissue>
    </source>
</reference>